<accession>A0A0E9RPC7</accession>
<evidence type="ECO:0000313" key="1">
    <source>
        <dbReference type="EMBL" id="JAH31016.1"/>
    </source>
</evidence>
<organism evidence="1">
    <name type="scientific">Anguilla anguilla</name>
    <name type="common">European freshwater eel</name>
    <name type="synonym">Muraena anguilla</name>
    <dbReference type="NCBI Taxonomy" id="7936"/>
    <lineage>
        <taxon>Eukaryota</taxon>
        <taxon>Metazoa</taxon>
        <taxon>Chordata</taxon>
        <taxon>Craniata</taxon>
        <taxon>Vertebrata</taxon>
        <taxon>Euteleostomi</taxon>
        <taxon>Actinopterygii</taxon>
        <taxon>Neopterygii</taxon>
        <taxon>Teleostei</taxon>
        <taxon>Anguilliformes</taxon>
        <taxon>Anguillidae</taxon>
        <taxon>Anguilla</taxon>
    </lineage>
</organism>
<reference evidence="1" key="2">
    <citation type="journal article" date="2015" name="Fish Shellfish Immunol.">
        <title>Early steps in the European eel (Anguilla anguilla)-Vibrio vulnificus interaction in the gills: Role of the RtxA13 toxin.</title>
        <authorList>
            <person name="Callol A."/>
            <person name="Pajuelo D."/>
            <person name="Ebbesson L."/>
            <person name="Teles M."/>
            <person name="MacKenzie S."/>
            <person name="Amaro C."/>
        </authorList>
    </citation>
    <scope>NUCLEOTIDE SEQUENCE</scope>
</reference>
<proteinExistence type="predicted"/>
<reference evidence="1" key="1">
    <citation type="submission" date="2014-11" db="EMBL/GenBank/DDBJ databases">
        <authorList>
            <person name="Amaro Gonzalez C."/>
        </authorList>
    </citation>
    <scope>NUCLEOTIDE SEQUENCE</scope>
</reference>
<dbReference type="AlphaFoldDB" id="A0A0E9RPC7"/>
<dbReference type="EMBL" id="GBXM01077561">
    <property type="protein sequence ID" value="JAH31016.1"/>
    <property type="molecule type" value="Transcribed_RNA"/>
</dbReference>
<name>A0A0E9RPC7_ANGAN</name>
<sequence length="27" mass="3321">MCRFCPVFVNLWKMWVCNLVTWTVKLC</sequence>
<protein>
    <submittedName>
        <fullName evidence="1">Uncharacterized protein</fullName>
    </submittedName>
</protein>